<reference evidence="1" key="1">
    <citation type="submission" date="2024-01" db="EMBL/GenBank/DDBJ databases">
        <authorList>
            <person name="Webb A."/>
        </authorList>
    </citation>
    <scope>NUCLEOTIDE SEQUENCE</scope>
    <source>
        <strain evidence="1">Pm1</strain>
    </source>
</reference>
<protein>
    <submittedName>
        <fullName evidence="1">Uncharacterized protein</fullName>
    </submittedName>
</protein>
<sequence>MLSWLFCTSLRPFGHRGHFSWLVYEGAFSVAVRYRPDAGRTQRRPDQSTVIEQRKSLDRVKEELE</sequence>
<comment type="caution">
    <text evidence="1">The sequence shown here is derived from an EMBL/GenBank/DDBJ whole genome shotgun (WGS) entry which is preliminary data.</text>
</comment>
<gene>
    <name evidence="1" type="ORF">PM001_LOCUS9351</name>
</gene>
<evidence type="ECO:0000313" key="2">
    <source>
        <dbReference type="Proteomes" id="UP001162060"/>
    </source>
</evidence>
<evidence type="ECO:0000313" key="1">
    <source>
        <dbReference type="EMBL" id="CAK7924201.1"/>
    </source>
</evidence>
<organism evidence="1 2">
    <name type="scientific">Peronospora matthiolae</name>
    <dbReference type="NCBI Taxonomy" id="2874970"/>
    <lineage>
        <taxon>Eukaryota</taxon>
        <taxon>Sar</taxon>
        <taxon>Stramenopiles</taxon>
        <taxon>Oomycota</taxon>
        <taxon>Peronosporomycetes</taxon>
        <taxon>Peronosporales</taxon>
        <taxon>Peronosporaceae</taxon>
        <taxon>Peronospora</taxon>
    </lineage>
</organism>
<accession>A0AAV1TP73</accession>
<proteinExistence type="predicted"/>
<name>A0AAV1TP73_9STRA</name>
<dbReference type="EMBL" id="CAKLBY020000073">
    <property type="protein sequence ID" value="CAK7924201.1"/>
    <property type="molecule type" value="Genomic_DNA"/>
</dbReference>
<dbReference type="Proteomes" id="UP001162060">
    <property type="component" value="Unassembled WGS sequence"/>
</dbReference>
<dbReference type="AlphaFoldDB" id="A0AAV1TP73"/>